<feature type="region of interest" description="Disordered" evidence="7">
    <location>
        <begin position="528"/>
        <end position="594"/>
    </location>
</feature>
<evidence type="ECO:0000313" key="9">
    <source>
        <dbReference type="Proteomes" id="UP000297595"/>
    </source>
</evidence>
<feature type="region of interest" description="Disordered" evidence="7">
    <location>
        <begin position="320"/>
        <end position="341"/>
    </location>
</feature>
<proteinExistence type="inferred from homology"/>
<feature type="compositionally biased region" description="Basic and acidic residues" evidence="7">
    <location>
        <begin position="165"/>
        <end position="220"/>
    </location>
</feature>
<evidence type="ECO:0000256" key="6">
    <source>
        <dbReference type="SAM" id="Coils"/>
    </source>
</evidence>
<evidence type="ECO:0000256" key="4">
    <source>
        <dbReference type="ARBA" id="ARBA00023187"/>
    </source>
</evidence>
<feature type="coiled-coil region" evidence="6">
    <location>
        <begin position="229"/>
        <end position="256"/>
    </location>
</feature>
<dbReference type="PANTHER" id="PTHR14152:SF5">
    <property type="entry name" value="U4_U6.U5 TRI-SNRNP-ASSOCIATED PROTEIN 1"/>
    <property type="match status" value="1"/>
</dbReference>
<dbReference type="GO" id="GO:0046540">
    <property type="term" value="C:U4/U6 x U5 tri-snRNP complex"/>
    <property type="evidence" value="ECO:0007669"/>
    <property type="project" value="InterPro"/>
</dbReference>
<protein>
    <submittedName>
        <fullName evidence="8">Uncharacterized protein</fullName>
    </submittedName>
</protein>
<evidence type="ECO:0000256" key="2">
    <source>
        <dbReference type="ARBA" id="ARBA00006076"/>
    </source>
</evidence>
<dbReference type="Proteomes" id="UP000297595">
    <property type="component" value="Unassembled WGS sequence"/>
</dbReference>
<reference evidence="8 9" key="1">
    <citation type="submission" date="2019-03" db="EMBL/GenBank/DDBJ databases">
        <title>Nematode-trapping fungi genome.</title>
        <authorList>
            <person name="Vidal-Diez De Ulzurrun G."/>
        </authorList>
    </citation>
    <scope>NUCLEOTIDE SEQUENCE [LARGE SCALE GENOMIC DNA]</scope>
    <source>
        <strain evidence="8 9">TWF154</strain>
    </source>
</reference>
<dbReference type="GO" id="GO:0045292">
    <property type="term" value="P:mRNA cis splicing, via spliceosome"/>
    <property type="evidence" value="ECO:0007669"/>
    <property type="project" value="TreeGrafter"/>
</dbReference>
<keyword evidence="3" id="KW-0507">mRNA processing</keyword>
<evidence type="ECO:0000313" key="8">
    <source>
        <dbReference type="EMBL" id="TGJ66379.1"/>
    </source>
</evidence>
<name>A0A7C8PRR5_ORBOL</name>
<feature type="region of interest" description="Disordered" evidence="7">
    <location>
        <begin position="102"/>
        <end position="128"/>
    </location>
</feature>
<feature type="region of interest" description="Disordered" evidence="7">
    <location>
        <begin position="151"/>
        <end position="220"/>
    </location>
</feature>
<feature type="region of interest" description="Disordered" evidence="7">
    <location>
        <begin position="502"/>
        <end position="521"/>
    </location>
</feature>
<dbReference type="AlphaFoldDB" id="A0A7C8PRR5"/>
<dbReference type="Pfam" id="PF03343">
    <property type="entry name" value="SART-1"/>
    <property type="match status" value="1"/>
</dbReference>
<dbReference type="InterPro" id="IPR045347">
    <property type="entry name" value="HIND"/>
</dbReference>
<dbReference type="InterPro" id="IPR005011">
    <property type="entry name" value="SNU66/SART1"/>
</dbReference>
<keyword evidence="5" id="KW-0539">Nucleus</keyword>
<dbReference type="GO" id="GO:0000481">
    <property type="term" value="P:maturation of 5S rRNA"/>
    <property type="evidence" value="ECO:0007669"/>
    <property type="project" value="TreeGrafter"/>
</dbReference>
<keyword evidence="4" id="KW-0508">mRNA splicing</keyword>
<feature type="compositionally biased region" description="Pro residues" evidence="7">
    <location>
        <begin position="107"/>
        <end position="117"/>
    </location>
</feature>
<evidence type="ECO:0000256" key="3">
    <source>
        <dbReference type="ARBA" id="ARBA00022664"/>
    </source>
</evidence>
<accession>A0A7C8PRR5</accession>
<dbReference type="EMBL" id="SOZJ01000005">
    <property type="protein sequence ID" value="TGJ66379.1"/>
    <property type="molecule type" value="Genomic_DNA"/>
</dbReference>
<comment type="caution">
    <text evidence="8">The sequence shown here is derived from an EMBL/GenBank/DDBJ whole genome shotgun (WGS) entry which is preliminary data.</text>
</comment>
<organism evidence="8 9">
    <name type="scientific">Orbilia oligospora</name>
    <name type="common">Nematode-trapping fungus</name>
    <name type="synonym">Arthrobotrys oligospora</name>
    <dbReference type="NCBI Taxonomy" id="2813651"/>
    <lineage>
        <taxon>Eukaryota</taxon>
        <taxon>Fungi</taxon>
        <taxon>Dikarya</taxon>
        <taxon>Ascomycota</taxon>
        <taxon>Pezizomycotina</taxon>
        <taxon>Orbiliomycetes</taxon>
        <taxon>Orbiliales</taxon>
        <taxon>Orbiliaceae</taxon>
        <taxon>Orbilia</taxon>
    </lineage>
</organism>
<comment type="similarity">
    <text evidence="2">Belongs to the SNU66/SART1 family.</text>
</comment>
<dbReference type="Pfam" id="PF19252">
    <property type="entry name" value="HIND"/>
    <property type="match status" value="2"/>
</dbReference>
<evidence type="ECO:0000256" key="7">
    <source>
        <dbReference type="SAM" id="MobiDB-lite"/>
    </source>
</evidence>
<evidence type="ECO:0000256" key="1">
    <source>
        <dbReference type="ARBA" id="ARBA00004123"/>
    </source>
</evidence>
<comment type="subcellular location">
    <subcellularLocation>
        <location evidence="1">Nucleus</location>
    </subcellularLocation>
</comment>
<evidence type="ECO:0000256" key="5">
    <source>
        <dbReference type="ARBA" id="ARBA00023242"/>
    </source>
</evidence>
<sequence length="778" mass="86924">MQWDSEAAGGGCFALNSGVVWRHWCVARLAKPGCFKVALQPIQHSRYSSRSLFSTSRTAVYIPLPPSDHTLIICHFTMANDNVEEISIEETNALRLKLGLKPLRTAAPPPPPEPTPKPAAKKDSGDGESISIEETNQLRIAMGLKPLKVDSTTSKVDEDDNSFDAQERRAAENWKKHQAEEERKKRRLEIKEQLRKGQEKAERERRLEGKGLADDSGDDDAKAWIKGAKKRQKRALAQIEKDLREREEEEARLRKDYTSKDLAGLKVGHDLGELGEDVDGTILTLKDSEILGGDDEEGDELENVGLVESAKLKERLDLKKRKPDYNPYGDDEDADGEILSKYDDEIDPKKKRKFFVLDDKGSTAAAPPKSLQRQQAISEKLKKIPISLDILKPAGEDQSDYIDPSTIKVKKPKKKKARTQRRVAEEDDDIFLPEDVAINGSSNAAGAMDIDSTTETKPKKFFEQSFVDDEDLSAALAIQRRAALKKQKALKPEELAKKLREEAAEEMRVDEEEAPGLVIDETTEFVGSLQLPVHTDRRPRATSVKAEAKSEPSTPGADGDGDVAMGSTDFARSISPQVEAKKEAPAEITSTGLEEETTIGVGVGAMLAMLRQRQLVDAAMDPETHRKMQEKEAFLAKQRVAKSEAELKAKAARERDRKSGKFDKMSAREKEEYARYENKLRDTHEAREAAARFKDYKPDVKIEHKDEYGRTMNQKEAFKYLSHQFHGKGSGKQKTEKKLKKIEDDKKRMAASSLNPEGLVGTIADTAKKSRTAGVRLM</sequence>
<feature type="region of interest" description="Disordered" evidence="7">
    <location>
        <begin position="646"/>
        <end position="675"/>
    </location>
</feature>
<dbReference type="PANTHER" id="PTHR14152">
    <property type="entry name" value="SQUAMOUS CELL CARCINOMA ANTIGEN RECOGNISED BY CYTOTOXIC T LYMPHOCYTES"/>
    <property type="match status" value="1"/>
</dbReference>
<keyword evidence="6" id="KW-0175">Coiled coil</keyword>
<gene>
    <name evidence="8" type="ORF">EYR41_008019</name>
</gene>